<dbReference type="AlphaFoldDB" id="A0A543EY88"/>
<accession>A0A543EY88</accession>
<dbReference type="Pfam" id="PF12706">
    <property type="entry name" value="Lactamase_B_2"/>
    <property type="match status" value="1"/>
</dbReference>
<comment type="caution">
    <text evidence="2">The sequence shown here is derived from an EMBL/GenBank/DDBJ whole genome shotgun (WGS) entry which is preliminary data.</text>
</comment>
<dbReference type="EMBL" id="VFPG01000002">
    <property type="protein sequence ID" value="TQM26534.1"/>
    <property type="molecule type" value="Genomic_DNA"/>
</dbReference>
<gene>
    <name evidence="2" type="ORF">FB390_6734</name>
</gene>
<keyword evidence="3" id="KW-1185">Reference proteome</keyword>
<proteinExistence type="predicted"/>
<dbReference type="InterPro" id="IPR006311">
    <property type="entry name" value="TAT_signal"/>
</dbReference>
<evidence type="ECO:0000313" key="3">
    <source>
        <dbReference type="Proteomes" id="UP000316331"/>
    </source>
</evidence>
<dbReference type="Proteomes" id="UP000316331">
    <property type="component" value="Unassembled WGS sequence"/>
</dbReference>
<dbReference type="SMART" id="SM00849">
    <property type="entry name" value="Lactamase_B"/>
    <property type="match status" value="1"/>
</dbReference>
<dbReference type="RefSeq" id="WP_141813058.1">
    <property type="nucleotide sequence ID" value="NZ_VFPG01000002.1"/>
</dbReference>
<dbReference type="InterPro" id="IPR036866">
    <property type="entry name" value="RibonucZ/Hydroxyglut_hydro"/>
</dbReference>
<dbReference type="PROSITE" id="PS51318">
    <property type="entry name" value="TAT"/>
    <property type="match status" value="1"/>
</dbReference>
<feature type="domain" description="Metallo-beta-lactamase" evidence="1">
    <location>
        <begin position="56"/>
        <end position="274"/>
    </location>
</feature>
<dbReference type="PANTHER" id="PTHR43546:SF3">
    <property type="entry name" value="UPF0173 METAL-DEPENDENT HYDROLASE MJ1163"/>
    <property type="match status" value="1"/>
</dbReference>
<reference evidence="2 3" key="1">
    <citation type="submission" date="2019-06" db="EMBL/GenBank/DDBJ databases">
        <title>Sequencing the genomes of 1000 actinobacteria strains.</title>
        <authorList>
            <person name="Klenk H.-P."/>
        </authorList>
    </citation>
    <scope>NUCLEOTIDE SEQUENCE [LARGE SCALE GENOMIC DNA]</scope>
    <source>
        <strain evidence="2 3">DSM 103495</strain>
    </source>
</reference>
<dbReference type="InterPro" id="IPR050114">
    <property type="entry name" value="UPF0173_UPF0282_UlaG_hydrolase"/>
</dbReference>
<name>A0A543EY88_9NOCA</name>
<dbReference type="SUPFAM" id="SSF56281">
    <property type="entry name" value="Metallo-hydrolase/oxidoreductase"/>
    <property type="match status" value="1"/>
</dbReference>
<dbReference type="PANTHER" id="PTHR43546">
    <property type="entry name" value="UPF0173 METAL-DEPENDENT HYDROLASE MJ1163-RELATED"/>
    <property type="match status" value="1"/>
</dbReference>
<dbReference type="OrthoDB" id="9789133at2"/>
<organism evidence="2 3">
    <name type="scientific">Nocardia bhagyanarayanae</name>
    <dbReference type="NCBI Taxonomy" id="1215925"/>
    <lineage>
        <taxon>Bacteria</taxon>
        <taxon>Bacillati</taxon>
        <taxon>Actinomycetota</taxon>
        <taxon>Actinomycetes</taxon>
        <taxon>Mycobacteriales</taxon>
        <taxon>Nocardiaceae</taxon>
        <taxon>Nocardia</taxon>
    </lineage>
</organism>
<evidence type="ECO:0000259" key="1">
    <source>
        <dbReference type="SMART" id="SM00849"/>
    </source>
</evidence>
<dbReference type="InterPro" id="IPR001279">
    <property type="entry name" value="Metallo-B-lactamas"/>
</dbReference>
<dbReference type="CDD" id="cd06262">
    <property type="entry name" value="metallo-hydrolase-like_MBL-fold"/>
    <property type="match status" value="1"/>
</dbReference>
<evidence type="ECO:0000313" key="2">
    <source>
        <dbReference type="EMBL" id="TQM26534.1"/>
    </source>
</evidence>
<sequence>MTSPRINRRTLFRTTAAGAGVAAVGAAGAGAFLSSRDSGEPVRLPGAGNAEFRWLGVSGWRVDIGGDTLLIDPYLSRYPVGLAAGAFDANAPLRVDPAAIDPHIGNPKYVFVTHTHWDHFNDVPHIAARSGARVFGTLTTYHVAQACDVPSDQLSVVRGGEVLDFGGYTVEIVGSLHSRTSRYSVTFPGVRISRPERPATIADLPEGDTLAFLLRVDGGPSVFFMGASDFVERNLTGAAPDVAMIAVNSSDATHDYATRLTRALDHPRTVVPVHWDDFESPLANPPRTDDKSAQRRDALIAAVRATSPETEVIVPEYLTPYRFG</sequence>
<protein>
    <submittedName>
        <fullName evidence="2">L-ascorbate metabolism protein UlaG (Beta-lactamase superfamily)</fullName>
    </submittedName>
</protein>
<dbReference type="Gene3D" id="3.60.15.10">
    <property type="entry name" value="Ribonuclease Z/Hydroxyacylglutathione hydrolase-like"/>
    <property type="match status" value="1"/>
</dbReference>